<proteinExistence type="predicted"/>
<dbReference type="PANTHER" id="PTHR34569:SF12">
    <property type="entry name" value="TRANSMEMBRANE PROTEIN"/>
    <property type="match status" value="1"/>
</dbReference>
<reference evidence="2" key="1">
    <citation type="submission" date="2021-01" db="UniProtKB">
        <authorList>
            <consortium name="EnsemblPlants"/>
        </authorList>
    </citation>
    <scope>IDENTIFICATION</scope>
</reference>
<dbReference type="Gramene" id="Kaladp0055s0258.1.v1.1">
    <property type="protein sequence ID" value="Kaladp0055s0258.1.v1.1.CDS.1"/>
    <property type="gene ID" value="Kaladp0055s0258.v1.1"/>
</dbReference>
<feature type="region of interest" description="Disordered" evidence="1">
    <location>
        <begin position="72"/>
        <end position="93"/>
    </location>
</feature>
<evidence type="ECO:0000313" key="2">
    <source>
        <dbReference type="EnsemblPlants" id="Kaladp0055s0258.1.v1.1.CDS.1"/>
    </source>
</evidence>
<dbReference type="EnsemblPlants" id="Kaladp0055s0258.1.v1.1">
    <property type="protein sequence ID" value="Kaladp0055s0258.1.v1.1.CDS.1"/>
    <property type="gene ID" value="Kaladp0055s0258.v1.1"/>
</dbReference>
<dbReference type="AlphaFoldDB" id="A0A7N1A001"/>
<accession>A0A7N1A001</accession>
<name>A0A7N1A001_KALFE</name>
<evidence type="ECO:0000313" key="3">
    <source>
        <dbReference type="Proteomes" id="UP000594263"/>
    </source>
</evidence>
<feature type="compositionally biased region" description="Low complexity" evidence="1">
    <location>
        <begin position="46"/>
        <end position="63"/>
    </location>
</feature>
<dbReference type="Proteomes" id="UP000594263">
    <property type="component" value="Unplaced"/>
</dbReference>
<organism evidence="2 3">
    <name type="scientific">Kalanchoe fedtschenkoi</name>
    <name type="common">Lavender scallops</name>
    <name type="synonym">South American air plant</name>
    <dbReference type="NCBI Taxonomy" id="63787"/>
    <lineage>
        <taxon>Eukaryota</taxon>
        <taxon>Viridiplantae</taxon>
        <taxon>Streptophyta</taxon>
        <taxon>Embryophyta</taxon>
        <taxon>Tracheophyta</taxon>
        <taxon>Spermatophyta</taxon>
        <taxon>Magnoliopsida</taxon>
        <taxon>eudicotyledons</taxon>
        <taxon>Gunneridae</taxon>
        <taxon>Pentapetalae</taxon>
        <taxon>Saxifragales</taxon>
        <taxon>Crassulaceae</taxon>
        <taxon>Kalanchoe</taxon>
    </lineage>
</organism>
<feature type="region of interest" description="Disordered" evidence="1">
    <location>
        <begin position="46"/>
        <end position="65"/>
    </location>
</feature>
<keyword evidence="3" id="KW-1185">Reference proteome</keyword>
<protein>
    <submittedName>
        <fullName evidence="2">Uncharacterized protein</fullName>
    </submittedName>
</protein>
<evidence type="ECO:0000256" key="1">
    <source>
        <dbReference type="SAM" id="MobiDB-lite"/>
    </source>
</evidence>
<dbReference type="OMA" id="THNSSWH"/>
<sequence length="180" mass="19758">MSKWKESDLDSSPPPPRSSSLNFLKPNGIHNPYDFSDTELVSINSGNFSSSSSNSNTTNSSSSCGNAHYTSLRDILPTTPSPPPGISPTHNSSWREIPIRNQLVKQAAWAYLQPMSAPPESGDRGVFSKLKSVCCEVGCFEYFRESIVRFLFDRRDSDDDEKAACDEDEDGYCCGGGKVD</sequence>
<feature type="region of interest" description="Disordered" evidence="1">
    <location>
        <begin position="1"/>
        <end position="28"/>
    </location>
</feature>
<dbReference type="PANTHER" id="PTHR34569">
    <property type="entry name" value="EXPRESSED PROTEIN"/>
    <property type="match status" value="1"/>
</dbReference>